<dbReference type="SUPFAM" id="SSF53901">
    <property type="entry name" value="Thiolase-like"/>
    <property type="match status" value="2"/>
</dbReference>
<reference evidence="2" key="2">
    <citation type="submission" date="2020-09" db="EMBL/GenBank/DDBJ databases">
        <authorList>
            <person name="Sun Q."/>
            <person name="Zhou Y."/>
        </authorList>
    </citation>
    <scope>NUCLEOTIDE SEQUENCE</scope>
    <source>
        <strain evidence="2">CGMCC 4.7110</strain>
    </source>
</reference>
<proteinExistence type="predicted"/>
<gene>
    <name evidence="2" type="ORF">GCM10011578_098950</name>
</gene>
<protein>
    <recommendedName>
        <fullName evidence="1">Thiolase C-terminal domain-containing protein</fullName>
    </recommendedName>
</protein>
<dbReference type="PANTHER" id="PTHR42870">
    <property type="entry name" value="ACETYL-COA C-ACETYLTRANSFERASE"/>
    <property type="match status" value="1"/>
</dbReference>
<reference evidence="2" key="1">
    <citation type="journal article" date="2014" name="Int. J. Syst. Evol. Microbiol.">
        <title>Complete genome sequence of Corynebacterium casei LMG S-19264T (=DSM 44701T), isolated from a smear-ripened cheese.</title>
        <authorList>
            <consortium name="US DOE Joint Genome Institute (JGI-PGF)"/>
            <person name="Walter F."/>
            <person name="Albersmeier A."/>
            <person name="Kalinowski J."/>
            <person name="Ruckert C."/>
        </authorList>
    </citation>
    <scope>NUCLEOTIDE SEQUENCE</scope>
    <source>
        <strain evidence="2">CGMCC 4.7110</strain>
    </source>
</reference>
<dbReference type="PIRSF" id="PIRSF000429">
    <property type="entry name" value="Ac-CoA_Ac_transf"/>
    <property type="match status" value="1"/>
</dbReference>
<feature type="domain" description="Thiolase C-terminal" evidence="1">
    <location>
        <begin position="245"/>
        <end position="364"/>
    </location>
</feature>
<dbReference type="InterPro" id="IPR016039">
    <property type="entry name" value="Thiolase-like"/>
</dbReference>
<accession>A0A917XQN8</accession>
<sequence>MVGVGTTDFGAQYRNRDANRSDYQLGIDALKIALDDAGLAKDDIDGVLTCRLPNYEKFGTLAGIRHPKVVNAYEGSGRMAGVVLQHAITLVEAGLATTVACVYGNNGRSVGMTYGGESAGRGPGDDTGAYDLAYGMTSPGAYVGMMYRRYQHLYGAPDGALAPLAINNRTNAALNPVAAMTKPLTEEEYLSARYICDPLRLFDYCMINDGGVAIIVTTADRARNLRKPAVRVIATAGSADLTGHYTKPDFFDTAARDVAGRVYAQAGLGPEDVDCVQIYDNFTPIVLFSLESFGFAPRGEGWQWIKDGRIGLKGETPVNTSGGHTSESYMQGWALQVEAIRQVRGDAGDRQVANCETSQYICVAPVVNSHVFQRA</sequence>
<evidence type="ECO:0000313" key="2">
    <source>
        <dbReference type="EMBL" id="GGN46237.1"/>
    </source>
</evidence>
<dbReference type="EMBL" id="BMML01000052">
    <property type="protein sequence ID" value="GGN46237.1"/>
    <property type="molecule type" value="Genomic_DNA"/>
</dbReference>
<dbReference type="GO" id="GO:0016747">
    <property type="term" value="F:acyltransferase activity, transferring groups other than amino-acyl groups"/>
    <property type="evidence" value="ECO:0007669"/>
    <property type="project" value="InterPro"/>
</dbReference>
<dbReference type="AlphaFoldDB" id="A0A917XQN8"/>
<comment type="caution">
    <text evidence="2">The sequence shown here is derived from an EMBL/GenBank/DDBJ whole genome shotgun (WGS) entry which is preliminary data.</text>
</comment>
<evidence type="ECO:0000313" key="3">
    <source>
        <dbReference type="Proteomes" id="UP000653411"/>
    </source>
</evidence>
<dbReference type="CDD" id="cd00829">
    <property type="entry name" value="SCP-x_thiolase"/>
    <property type="match status" value="1"/>
</dbReference>
<name>A0A917XQN8_9ACTN</name>
<dbReference type="InterPro" id="IPR055140">
    <property type="entry name" value="Thiolase_C_2"/>
</dbReference>
<dbReference type="Gene3D" id="3.40.47.10">
    <property type="match status" value="1"/>
</dbReference>
<dbReference type="PANTHER" id="PTHR42870:SF1">
    <property type="entry name" value="NON-SPECIFIC LIPID-TRANSFER PROTEIN-LIKE 2"/>
    <property type="match status" value="1"/>
</dbReference>
<dbReference type="Proteomes" id="UP000653411">
    <property type="component" value="Unassembled WGS sequence"/>
</dbReference>
<evidence type="ECO:0000259" key="1">
    <source>
        <dbReference type="Pfam" id="PF22691"/>
    </source>
</evidence>
<dbReference type="Pfam" id="PF22691">
    <property type="entry name" value="Thiolase_C_1"/>
    <property type="match status" value="1"/>
</dbReference>
<organism evidence="2 3">
    <name type="scientific">Streptomyces fuscichromogenes</name>
    <dbReference type="NCBI Taxonomy" id="1324013"/>
    <lineage>
        <taxon>Bacteria</taxon>
        <taxon>Bacillati</taxon>
        <taxon>Actinomycetota</taxon>
        <taxon>Actinomycetes</taxon>
        <taxon>Kitasatosporales</taxon>
        <taxon>Streptomycetaceae</taxon>
        <taxon>Streptomyces</taxon>
    </lineage>
</organism>
<keyword evidence="3" id="KW-1185">Reference proteome</keyword>
<dbReference type="InterPro" id="IPR002155">
    <property type="entry name" value="Thiolase"/>
</dbReference>